<keyword evidence="4" id="KW-0997">Cell inner membrane</keyword>
<evidence type="ECO:0000256" key="6">
    <source>
        <dbReference type="ARBA" id="ARBA00022989"/>
    </source>
</evidence>
<feature type="transmembrane region" description="Helical" evidence="8">
    <location>
        <begin position="32"/>
        <end position="53"/>
    </location>
</feature>
<evidence type="ECO:0000313" key="10">
    <source>
        <dbReference type="EMBL" id="KKL47458.1"/>
    </source>
</evidence>
<dbReference type="PANTHER" id="PTHR35011:SF2">
    <property type="entry name" value="2,3-DIKETO-L-GULONATE TRAP TRANSPORTER SMALL PERMEASE PROTEIN YIAM"/>
    <property type="match status" value="1"/>
</dbReference>
<dbReference type="AlphaFoldDB" id="A0A0F9CDK5"/>
<evidence type="ECO:0000259" key="9">
    <source>
        <dbReference type="Pfam" id="PF04290"/>
    </source>
</evidence>
<comment type="caution">
    <text evidence="10">The sequence shown here is derived from an EMBL/GenBank/DDBJ whole genome shotgun (WGS) entry which is preliminary data.</text>
</comment>
<reference evidence="10" key="1">
    <citation type="journal article" date="2015" name="Nature">
        <title>Complex archaea that bridge the gap between prokaryotes and eukaryotes.</title>
        <authorList>
            <person name="Spang A."/>
            <person name="Saw J.H."/>
            <person name="Jorgensen S.L."/>
            <person name="Zaremba-Niedzwiedzka K."/>
            <person name="Martijn J."/>
            <person name="Lind A.E."/>
            <person name="van Eijk R."/>
            <person name="Schleper C."/>
            <person name="Guy L."/>
            <person name="Ettema T.J."/>
        </authorList>
    </citation>
    <scope>NUCLEOTIDE SEQUENCE</scope>
</reference>
<dbReference type="Pfam" id="PF04290">
    <property type="entry name" value="DctQ"/>
    <property type="match status" value="1"/>
</dbReference>
<keyword evidence="3" id="KW-1003">Cell membrane</keyword>
<evidence type="ECO:0000256" key="2">
    <source>
        <dbReference type="ARBA" id="ARBA00022448"/>
    </source>
</evidence>
<comment type="subcellular location">
    <subcellularLocation>
        <location evidence="1">Cell inner membrane</location>
        <topology evidence="1">Multi-pass membrane protein</topology>
    </subcellularLocation>
</comment>
<feature type="transmembrane region" description="Helical" evidence="8">
    <location>
        <begin position="65"/>
        <end position="82"/>
    </location>
</feature>
<dbReference type="EMBL" id="LAZR01033656">
    <property type="protein sequence ID" value="KKL47458.1"/>
    <property type="molecule type" value="Genomic_DNA"/>
</dbReference>
<feature type="domain" description="Tripartite ATP-independent periplasmic transporters DctQ component" evidence="9">
    <location>
        <begin position="41"/>
        <end position="162"/>
    </location>
</feature>
<dbReference type="GO" id="GO:0022857">
    <property type="term" value="F:transmembrane transporter activity"/>
    <property type="evidence" value="ECO:0007669"/>
    <property type="project" value="TreeGrafter"/>
</dbReference>
<sequence>MRGAGAGNGTGASRLLIGLRGAVERLDRVSRIVVIAAMAVMTGLVVSQVVARYAFSSALDWSEEVARLAFVWTMFLAIPHGIRHGVHVGIDALVVKLPARTQAMLFRVTAVFGAVLMAAVFWFGLQVTVSTWPELMPTLPVTAAVYYVAILISAGHSLLHLVVLG</sequence>
<evidence type="ECO:0000256" key="4">
    <source>
        <dbReference type="ARBA" id="ARBA00022519"/>
    </source>
</evidence>
<proteinExistence type="predicted"/>
<evidence type="ECO:0000256" key="1">
    <source>
        <dbReference type="ARBA" id="ARBA00004429"/>
    </source>
</evidence>
<evidence type="ECO:0000256" key="7">
    <source>
        <dbReference type="ARBA" id="ARBA00023136"/>
    </source>
</evidence>
<feature type="non-terminal residue" evidence="10">
    <location>
        <position position="165"/>
    </location>
</feature>
<gene>
    <name evidence="10" type="ORF">LCGC14_2335330</name>
</gene>
<evidence type="ECO:0000256" key="5">
    <source>
        <dbReference type="ARBA" id="ARBA00022692"/>
    </source>
</evidence>
<keyword evidence="2" id="KW-0813">Transport</keyword>
<evidence type="ECO:0000256" key="3">
    <source>
        <dbReference type="ARBA" id="ARBA00022475"/>
    </source>
</evidence>
<dbReference type="GO" id="GO:0005886">
    <property type="term" value="C:plasma membrane"/>
    <property type="evidence" value="ECO:0007669"/>
    <property type="project" value="UniProtKB-SubCell"/>
</dbReference>
<keyword evidence="7 8" id="KW-0472">Membrane</keyword>
<dbReference type="PANTHER" id="PTHR35011">
    <property type="entry name" value="2,3-DIKETO-L-GULONATE TRAP TRANSPORTER SMALL PERMEASE PROTEIN YIAM"/>
    <property type="match status" value="1"/>
</dbReference>
<keyword evidence="6 8" id="KW-1133">Transmembrane helix</keyword>
<organism evidence="10">
    <name type="scientific">marine sediment metagenome</name>
    <dbReference type="NCBI Taxonomy" id="412755"/>
    <lineage>
        <taxon>unclassified sequences</taxon>
        <taxon>metagenomes</taxon>
        <taxon>ecological metagenomes</taxon>
    </lineage>
</organism>
<accession>A0A0F9CDK5</accession>
<feature type="transmembrane region" description="Helical" evidence="8">
    <location>
        <begin position="144"/>
        <end position="164"/>
    </location>
</feature>
<name>A0A0F9CDK5_9ZZZZ</name>
<dbReference type="GO" id="GO:0015740">
    <property type="term" value="P:C4-dicarboxylate transport"/>
    <property type="evidence" value="ECO:0007669"/>
    <property type="project" value="TreeGrafter"/>
</dbReference>
<keyword evidence="5 8" id="KW-0812">Transmembrane</keyword>
<dbReference type="InterPro" id="IPR007387">
    <property type="entry name" value="TRAP_DctQ"/>
</dbReference>
<protein>
    <recommendedName>
        <fullName evidence="9">Tripartite ATP-independent periplasmic transporters DctQ component domain-containing protein</fullName>
    </recommendedName>
</protein>
<dbReference type="InterPro" id="IPR055348">
    <property type="entry name" value="DctQ"/>
</dbReference>
<evidence type="ECO:0000256" key="8">
    <source>
        <dbReference type="SAM" id="Phobius"/>
    </source>
</evidence>
<feature type="transmembrane region" description="Helical" evidence="8">
    <location>
        <begin position="103"/>
        <end position="124"/>
    </location>
</feature>